<dbReference type="InterPro" id="IPR011611">
    <property type="entry name" value="PfkB_dom"/>
</dbReference>
<evidence type="ECO:0000313" key="15">
    <source>
        <dbReference type="Proteomes" id="UP000199433"/>
    </source>
</evidence>
<evidence type="ECO:0000313" key="14">
    <source>
        <dbReference type="EMBL" id="SDK90719.1"/>
    </source>
</evidence>
<feature type="binding site" evidence="12">
    <location>
        <position position="278"/>
    </location>
    <ligand>
        <name>K(+)</name>
        <dbReference type="ChEBI" id="CHEBI:29103"/>
    </ligand>
</feature>
<comment type="activity regulation">
    <text evidence="12">Activated by a monovalent cation that binds near, but not in, the active site. The most likely occupant of the site in vivo is potassium. Ion binding induces a conformational change that may alter substrate affinity.</text>
</comment>
<feature type="active site" description="Proton acceptor" evidence="12">
    <location>
        <position position="245"/>
    </location>
</feature>
<dbReference type="Proteomes" id="UP000199433">
    <property type="component" value="Unassembled WGS sequence"/>
</dbReference>
<dbReference type="Pfam" id="PF00294">
    <property type="entry name" value="PfkB"/>
    <property type="match status" value="1"/>
</dbReference>
<evidence type="ECO:0000256" key="9">
    <source>
        <dbReference type="ARBA" id="ARBA00022842"/>
    </source>
</evidence>
<keyword evidence="12" id="KW-0963">Cytoplasm</keyword>
<dbReference type="EC" id="2.7.1.15" evidence="2 12"/>
<dbReference type="PRINTS" id="PR00990">
    <property type="entry name" value="RIBOKINASE"/>
</dbReference>
<dbReference type="PANTHER" id="PTHR10584">
    <property type="entry name" value="SUGAR KINASE"/>
    <property type="match status" value="1"/>
</dbReference>
<evidence type="ECO:0000256" key="11">
    <source>
        <dbReference type="ARBA" id="ARBA00023277"/>
    </source>
</evidence>
<evidence type="ECO:0000256" key="4">
    <source>
        <dbReference type="ARBA" id="ARBA00022679"/>
    </source>
</evidence>
<dbReference type="InterPro" id="IPR002173">
    <property type="entry name" value="Carboh/pur_kinase_PfkB_CS"/>
</dbReference>
<name>A0A1G9FQR0_9LACT</name>
<feature type="binding site" evidence="12">
    <location>
        <position position="280"/>
    </location>
    <ligand>
        <name>K(+)</name>
        <dbReference type="ChEBI" id="CHEBI:29103"/>
    </ligand>
</feature>
<keyword evidence="4 12" id="KW-0808">Transferase</keyword>
<evidence type="ECO:0000256" key="1">
    <source>
        <dbReference type="ARBA" id="ARBA00005380"/>
    </source>
</evidence>
<comment type="catalytic activity">
    <reaction evidence="12">
        <text>D-ribose + ATP = D-ribose 5-phosphate + ADP + H(+)</text>
        <dbReference type="Rhea" id="RHEA:13697"/>
        <dbReference type="ChEBI" id="CHEBI:15378"/>
        <dbReference type="ChEBI" id="CHEBI:30616"/>
        <dbReference type="ChEBI" id="CHEBI:47013"/>
        <dbReference type="ChEBI" id="CHEBI:78346"/>
        <dbReference type="ChEBI" id="CHEBI:456216"/>
        <dbReference type="EC" id="2.7.1.15"/>
    </reaction>
</comment>
<organism evidence="14 15">
    <name type="scientific">Alkalibacterium thalassium</name>
    <dbReference type="NCBI Taxonomy" id="426701"/>
    <lineage>
        <taxon>Bacteria</taxon>
        <taxon>Bacillati</taxon>
        <taxon>Bacillota</taxon>
        <taxon>Bacilli</taxon>
        <taxon>Lactobacillales</taxon>
        <taxon>Carnobacteriaceae</taxon>
        <taxon>Alkalibacterium</taxon>
    </lineage>
</organism>
<comment type="similarity">
    <text evidence="12">Belongs to the carbohydrate kinase PfkB family. Ribokinase subfamily.</text>
</comment>
<evidence type="ECO:0000256" key="3">
    <source>
        <dbReference type="ARBA" id="ARBA00016943"/>
    </source>
</evidence>
<keyword evidence="7 12" id="KW-0418">Kinase</keyword>
<dbReference type="InterPro" id="IPR011877">
    <property type="entry name" value="Ribokinase"/>
</dbReference>
<evidence type="ECO:0000256" key="5">
    <source>
        <dbReference type="ARBA" id="ARBA00022723"/>
    </source>
</evidence>
<feature type="domain" description="Carbohydrate kinase PfkB" evidence="13">
    <location>
        <begin position="1"/>
        <end position="286"/>
    </location>
</feature>
<dbReference type="NCBIfam" id="TIGR02152">
    <property type="entry name" value="D_ribokin_bact"/>
    <property type="match status" value="1"/>
</dbReference>
<dbReference type="EMBL" id="FNFK01000084">
    <property type="protein sequence ID" value="SDK90719.1"/>
    <property type="molecule type" value="Genomic_DNA"/>
</dbReference>
<evidence type="ECO:0000256" key="12">
    <source>
        <dbReference type="HAMAP-Rule" id="MF_01987"/>
    </source>
</evidence>
<evidence type="ECO:0000259" key="13">
    <source>
        <dbReference type="Pfam" id="PF00294"/>
    </source>
</evidence>
<feature type="binding site" evidence="12">
    <location>
        <position position="141"/>
    </location>
    <ligand>
        <name>substrate</name>
    </ligand>
</feature>
<keyword evidence="15" id="KW-1185">Reference proteome</keyword>
<comment type="pathway">
    <text evidence="12">Carbohydrate metabolism; D-ribose degradation; D-ribose 5-phosphate from beta-D-ribopyranose: step 2/2.</text>
</comment>
<dbReference type="HAMAP" id="MF_01987">
    <property type="entry name" value="Ribokinase"/>
    <property type="match status" value="1"/>
</dbReference>
<keyword evidence="9 12" id="KW-0460">Magnesium</keyword>
<dbReference type="InterPro" id="IPR002139">
    <property type="entry name" value="Ribo/fructo_kinase"/>
</dbReference>
<comment type="similarity">
    <text evidence="1">Belongs to the carbohydrate kinase pfkB family.</text>
</comment>
<feature type="binding site" evidence="12">
    <location>
        <begin position="212"/>
        <end position="217"/>
    </location>
    <ligand>
        <name>ATP</name>
        <dbReference type="ChEBI" id="CHEBI:30616"/>
    </ligand>
</feature>
<evidence type="ECO:0000256" key="6">
    <source>
        <dbReference type="ARBA" id="ARBA00022741"/>
    </source>
</evidence>
<evidence type="ECO:0000256" key="10">
    <source>
        <dbReference type="ARBA" id="ARBA00022958"/>
    </source>
</evidence>
<feature type="binding site" evidence="12">
    <location>
        <position position="245"/>
    </location>
    <ligand>
        <name>substrate</name>
    </ligand>
</feature>
<feature type="binding site" evidence="12">
    <location>
        <position position="185"/>
    </location>
    <ligand>
        <name>ATP</name>
        <dbReference type="ChEBI" id="CHEBI:30616"/>
    </ligand>
</feature>
<dbReference type="PROSITE" id="PS00584">
    <property type="entry name" value="PFKB_KINASES_2"/>
    <property type="match status" value="1"/>
</dbReference>
<feature type="binding site" evidence="12">
    <location>
        <position position="241"/>
    </location>
    <ligand>
        <name>K(+)</name>
        <dbReference type="ChEBI" id="CHEBI:29103"/>
    </ligand>
</feature>
<dbReference type="InterPro" id="IPR029056">
    <property type="entry name" value="Ribokinase-like"/>
</dbReference>
<dbReference type="GO" id="GO:0019303">
    <property type="term" value="P:D-ribose catabolic process"/>
    <property type="evidence" value="ECO:0007669"/>
    <property type="project" value="UniProtKB-UniRule"/>
</dbReference>
<feature type="binding site" evidence="12">
    <location>
        <position position="269"/>
    </location>
    <ligand>
        <name>ATP</name>
        <dbReference type="ChEBI" id="CHEBI:30616"/>
    </ligand>
</feature>
<dbReference type="CDD" id="cd01174">
    <property type="entry name" value="ribokinase"/>
    <property type="match status" value="1"/>
</dbReference>
<feature type="binding site" evidence="12">
    <location>
        <begin position="39"/>
        <end position="43"/>
    </location>
    <ligand>
        <name>substrate</name>
    </ligand>
</feature>
<dbReference type="Gene3D" id="3.40.1190.20">
    <property type="match status" value="1"/>
</dbReference>
<protein>
    <recommendedName>
        <fullName evidence="3 12">Ribokinase</fullName>
        <shortName evidence="12">RK</shortName>
        <ecNumber evidence="2 12">2.7.1.15</ecNumber>
    </recommendedName>
</protein>
<feature type="binding site" evidence="12">
    <location>
        <position position="239"/>
    </location>
    <ligand>
        <name>K(+)</name>
        <dbReference type="ChEBI" id="CHEBI:29103"/>
    </ligand>
</feature>
<comment type="cofactor">
    <cofactor evidence="12">
        <name>Mg(2+)</name>
        <dbReference type="ChEBI" id="CHEBI:18420"/>
    </cofactor>
    <text evidence="12">Requires a divalent cation, most likely magnesium in vivo, as an electrophilic catalyst to aid phosphoryl group transfer. It is the chelate of the metal and the nucleotide that is the actual substrate.</text>
</comment>
<dbReference type="GO" id="GO:0004747">
    <property type="term" value="F:ribokinase activity"/>
    <property type="evidence" value="ECO:0007669"/>
    <property type="project" value="UniProtKB-UniRule"/>
</dbReference>
<feature type="binding site" evidence="12">
    <location>
        <begin position="244"/>
        <end position="245"/>
    </location>
    <ligand>
        <name>ATP</name>
        <dbReference type="ChEBI" id="CHEBI:30616"/>
    </ligand>
</feature>
<keyword evidence="10 12" id="KW-0630">Potassium</keyword>
<keyword evidence="5 12" id="KW-0479">Metal-binding</keyword>
<dbReference type="RefSeq" id="WP_091268884.1">
    <property type="nucleotide sequence ID" value="NZ_FNFK01000084.1"/>
</dbReference>
<dbReference type="GO" id="GO:0046872">
    <property type="term" value="F:metal ion binding"/>
    <property type="evidence" value="ECO:0007669"/>
    <property type="project" value="UniProtKB-KW"/>
</dbReference>
<accession>A0A1G9FQR0</accession>
<comment type="subunit">
    <text evidence="12">Homodimer.</text>
</comment>
<dbReference type="GO" id="GO:0005829">
    <property type="term" value="C:cytosol"/>
    <property type="evidence" value="ECO:0007669"/>
    <property type="project" value="TreeGrafter"/>
</dbReference>
<dbReference type="SUPFAM" id="SSF53613">
    <property type="entry name" value="Ribokinase-like"/>
    <property type="match status" value="1"/>
</dbReference>
<keyword evidence="11 12" id="KW-0119">Carbohydrate metabolism</keyword>
<keyword evidence="6 12" id="KW-0547">Nucleotide-binding</keyword>
<gene>
    <name evidence="12" type="primary">rbsK</name>
    <name evidence="14" type="ORF">SAMN04488098_10848</name>
</gene>
<evidence type="ECO:0000256" key="7">
    <source>
        <dbReference type="ARBA" id="ARBA00022777"/>
    </source>
</evidence>
<feature type="binding site" evidence="12">
    <location>
        <position position="275"/>
    </location>
    <ligand>
        <name>K(+)</name>
        <dbReference type="ChEBI" id="CHEBI:29103"/>
    </ligand>
</feature>
<comment type="subcellular location">
    <subcellularLocation>
        <location evidence="12">Cytoplasm</location>
    </subcellularLocation>
</comment>
<dbReference type="GO" id="GO:0005524">
    <property type="term" value="F:ATP binding"/>
    <property type="evidence" value="ECO:0007669"/>
    <property type="project" value="UniProtKB-UniRule"/>
</dbReference>
<dbReference type="AlphaFoldDB" id="A0A1G9FQR0"/>
<comment type="function">
    <text evidence="12">Catalyzes the phosphorylation of ribose at O-5 in a reaction requiring ATP and magnesium. The resulting D-ribose-5-phosphate can then be used either for sythesis of nucleotides, histidine, and tryptophan, or as a component of the pentose phosphate pathway.</text>
</comment>
<evidence type="ECO:0000256" key="8">
    <source>
        <dbReference type="ARBA" id="ARBA00022840"/>
    </source>
</evidence>
<feature type="binding site" evidence="12">
    <location>
        <begin position="11"/>
        <end position="13"/>
    </location>
    <ligand>
        <name>substrate</name>
    </ligand>
</feature>
<reference evidence="15" key="1">
    <citation type="submission" date="2016-10" db="EMBL/GenBank/DDBJ databases">
        <authorList>
            <person name="Varghese N."/>
            <person name="Submissions S."/>
        </authorList>
    </citation>
    <scope>NUCLEOTIDE SEQUENCE [LARGE SCALE GENOMIC DNA]</scope>
    <source>
        <strain evidence="15">DSM 19181</strain>
    </source>
</reference>
<comment type="caution">
    <text evidence="12">Lacks conserved residue(s) required for the propagation of feature annotation.</text>
</comment>
<evidence type="ECO:0000256" key="2">
    <source>
        <dbReference type="ARBA" id="ARBA00012035"/>
    </source>
</evidence>
<dbReference type="OrthoDB" id="9775849at2"/>
<keyword evidence="8 12" id="KW-0067">ATP-binding</keyword>
<dbReference type="STRING" id="426701.SAMN04488098_10848"/>
<sequence length="295" mass="31497">MPKITVAGSISTDFVVETDKRPSVGETVEGRTFTTSFGGKGANQAIAAARAGAETTMLGAVGDDIFGEKLVMNFEENEVDSSCVERVTQSSGSAFITLSKGDNSIIYIPGANNSYSPAMIDKVLKGTHIIQESDMVLVQNEIPEETVNYLIRTCNKLNIPVLLNPAPARKLGNKLIEQVTLLTPNESEFDILFPEMDLNKAVESYPNKLIVTLGSNGVVFHDGQEIQFIPAHKVKNVVDTTGAGDTFNGAFAYAYSSGLSIKDSIRFGNAAASLSIQKNGAQEGAPSLEQIKSVI</sequence>
<dbReference type="UniPathway" id="UPA00916">
    <property type="reaction ID" value="UER00889"/>
</dbReference>
<dbReference type="PANTHER" id="PTHR10584:SF166">
    <property type="entry name" value="RIBOKINASE"/>
    <property type="match status" value="1"/>
</dbReference>
<proteinExistence type="inferred from homology"/>